<evidence type="ECO:0000313" key="3">
    <source>
        <dbReference type="Proteomes" id="UP000190044"/>
    </source>
</evidence>
<dbReference type="EMBL" id="FUYP01000032">
    <property type="protein sequence ID" value="SKB93653.1"/>
    <property type="molecule type" value="Genomic_DNA"/>
</dbReference>
<dbReference type="Proteomes" id="UP000190044">
    <property type="component" value="Unassembled WGS sequence"/>
</dbReference>
<dbReference type="RefSeq" id="WP_079639893.1">
    <property type="nucleotide sequence ID" value="NZ_FUYP01000032.1"/>
</dbReference>
<evidence type="ECO:0000256" key="1">
    <source>
        <dbReference type="SAM" id="SignalP"/>
    </source>
</evidence>
<evidence type="ECO:0008006" key="4">
    <source>
        <dbReference type="Google" id="ProtNLM"/>
    </source>
</evidence>
<gene>
    <name evidence="2" type="ORF">SAMN06295937_103212</name>
</gene>
<reference evidence="3" key="1">
    <citation type="submission" date="2017-02" db="EMBL/GenBank/DDBJ databases">
        <authorList>
            <person name="Varghese N."/>
            <person name="Submissions S."/>
        </authorList>
    </citation>
    <scope>NUCLEOTIDE SEQUENCE [LARGE SCALE GENOMIC DNA]</scope>
    <source>
        <strain evidence="3">R11H</strain>
    </source>
</reference>
<proteinExistence type="predicted"/>
<dbReference type="AlphaFoldDB" id="A0A1T5FBU0"/>
<organism evidence="2 3">
    <name type="scientific">Sphingopyxis flava</name>
    <dbReference type="NCBI Taxonomy" id="1507287"/>
    <lineage>
        <taxon>Bacteria</taxon>
        <taxon>Pseudomonadati</taxon>
        <taxon>Pseudomonadota</taxon>
        <taxon>Alphaproteobacteria</taxon>
        <taxon>Sphingomonadales</taxon>
        <taxon>Sphingomonadaceae</taxon>
        <taxon>Sphingopyxis</taxon>
    </lineage>
</organism>
<evidence type="ECO:0000313" key="2">
    <source>
        <dbReference type="EMBL" id="SKB93653.1"/>
    </source>
</evidence>
<keyword evidence="1" id="KW-0732">Signal</keyword>
<sequence length="177" mass="18214">MRIFMTLVPACLLVAGCSSEQGNAEENNSDTGMTAAARSGVPAVAEAYRPSFDEALRKAGEGTSPSGACAGVVGQATTVLNNADAAAQDRADAIAALDACYVRSMARFVDTTLSIENPGPQQCISLLRALPVHRSSLGSFFEGTGEDVAGYDKRLADLVGEKVRSACPDNANTILGG</sequence>
<name>A0A1T5FBU0_9SPHN</name>
<keyword evidence="3" id="KW-1185">Reference proteome</keyword>
<feature type="signal peptide" evidence="1">
    <location>
        <begin position="1"/>
        <end position="24"/>
    </location>
</feature>
<accession>A0A1T5FBU0</accession>
<dbReference type="PROSITE" id="PS51257">
    <property type="entry name" value="PROKAR_LIPOPROTEIN"/>
    <property type="match status" value="1"/>
</dbReference>
<protein>
    <recommendedName>
        <fullName evidence="4">DUF732 domain-containing protein</fullName>
    </recommendedName>
</protein>
<dbReference type="OrthoDB" id="9862072at2"/>
<feature type="chain" id="PRO_5010561795" description="DUF732 domain-containing protein" evidence="1">
    <location>
        <begin position="25"/>
        <end position="177"/>
    </location>
</feature>